<dbReference type="SMART" id="SM00097">
    <property type="entry name" value="WNT1"/>
    <property type="match status" value="1"/>
</dbReference>
<keyword evidence="4" id="KW-0964">Secreted</keyword>
<dbReference type="GO" id="GO:0005109">
    <property type="term" value="F:frizzled binding"/>
    <property type="evidence" value="ECO:0007669"/>
    <property type="project" value="TreeGrafter"/>
</dbReference>
<keyword evidence="8" id="KW-0449">Lipoprotein</keyword>
<evidence type="ECO:0000256" key="9">
    <source>
        <dbReference type="RuleBase" id="RU003500"/>
    </source>
</evidence>
<keyword evidence="7" id="KW-1015">Disulfide bond</keyword>
<reference evidence="11 12" key="1">
    <citation type="submission" date="2017-12" db="EMBL/GenBank/DDBJ databases">
        <title>Hemimetabolous genomes reveal molecular basis of termite eusociality.</title>
        <authorList>
            <person name="Harrison M.C."/>
            <person name="Jongepier E."/>
            <person name="Robertson H.M."/>
            <person name="Arning N."/>
            <person name="Bitard-Feildel T."/>
            <person name="Chao H."/>
            <person name="Childers C.P."/>
            <person name="Dinh H."/>
            <person name="Doddapaneni H."/>
            <person name="Dugan S."/>
            <person name="Gowin J."/>
            <person name="Greiner C."/>
            <person name="Han Y."/>
            <person name="Hu H."/>
            <person name="Hughes D.S.T."/>
            <person name="Huylmans A.-K."/>
            <person name="Kemena C."/>
            <person name="Kremer L.P.M."/>
            <person name="Lee S.L."/>
            <person name="Lopez-Ezquerra A."/>
            <person name="Mallet L."/>
            <person name="Monroy-Kuhn J.M."/>
            <person name="Moser A."/>
            <person name="Murali S.C."/>
            <person name="Muzny D.M."/>
            <person name="Otani S."/>
            <person name="Piulachs M.-D."/>
            <person name="Poelchau M."/>
            <person name="Qu J."/>
            <person name="Schaub F."/>
            <person name="Wada-Katsumata A."/>
            <person name="Worley K.C."/>
            <person name="Xie Q."/>
            <person name="Ylla G."/>
            <person name="Poulsen M."/>
            <person name="Gibbs R.A."/>
            <person name="Schal C."/>
            <person name="Richards S."/>
            <person name="Belles X."/>
            <person name="Korb J."/>
            <person name="Bornberg-Bauer E."/>
        </authorList>
    </citation>
    <scope>NUCLEOTIDE SEQUENCE [LARGE SCALE GENOMIC DNA]</scope>
    <source>
        <tissue evidence="11">Whole body</tissue>
    </source>
</reference>
<dbReference type="CDD" id="cd19344">
    <property type="entry name" value="Wnt_Wnt16"/>
    <property type="match status" value="1"/>
</dbReference>
<evidence type="ECO:0000256" key="4">
    <source>
        <dbReference type="ARBA" id="ARBA00022525"/>
    </source>
</evidence>
<dbReference type="InterPro" id="IPR018161">
    <property type="entry name" value="Wnt_CS"/>
</dbReference>
<evidence type="ECO:0000256" key="6">
    <source>
        <dbReference type="ARBA" id="ARBA00022687"/>
    </source>
</evidence>
<keyword evidence="12" id="KW-1185">Reference proteome</keyword>
<name>A0A2J7QIJ2_9NEOP</name>
<dbReference type="Pfam" id="PF00110">
    <property type="entry name" value="wnt"/>
    <property type="match status" value="1"/>
</dbReference>
<comment type="function">
    <text evidence="9">Ligand for members of the frizzled family of seven transmembrane receptors.</text>
</comment>
<dbReference type="EMBL" id="NEVH01013591">
    <property type="protein sequence ID" value="PNF28407.1"/>
    <property type="molecule type" value="Genomic_DNA"/>
</dbReference>
<evidence type="ECO:0000256" key="1">
    <source>
        <dbReference type="ARBA" id="ARBA00004498"/>
    </source>
</evidence>
<proteinExistence type="inferred from homology"/>
<dbReference type="GO" id="GO:0045165">
    <property type="term" value="P:cell fate commitment"/>
    <property type="evidence" value="ECO:0007669"/>
    <property type="project" value="TreeGrafter"/>
</dbReference>
<comment type="similarity">
    <text evidence="2 9">Belongs to the Wnt family.</text>
</comment>
<dbReference type="GO" id="GO:0030182">
    <property type="term" value="P:neuron differentiation"/>
    <property type="evidence" value="ECO:0007669"/>
    <property type="project" value="TreeGrafter"/>
</dbReference>
<organism evidence="11 12">
    <name type="scientific">Cryptotermes secundus</name>
    <dbReference type="NCBI Taxonomy" id="105785"/>
    <lineage>
        <taxon>Eukaryota</taxon>
        <taxon>Metazoa</taxon>
        <taxon>Ecdysozoa</taxon>
        <taxon>Arthropoda</taxon>
        <taxon>Hexapoda</taxon>
        <taxon>Insecta</taxon>
        <taxon>Pterygota</taxon>
        <taxon>Neoptera</taxon>
        <taxon>Polyneoptera</taxon>
        <taxon>Dictyoptera</taxon>
        <taxon>Blattodea</taxon>
        <taxon>Blattoidea</taxon>
        <taxon>Termitoidae</taxon>
        <taxon>Kalotermitidae</taxon>
        <taxon>Cryptotermitinae</taxon>
        <taxon>Cryptotermes</taxon>
    </lineage>
</organism>
<keyword evidence="5" id="KW-0272">Extracellular matrix</keyword>
<evidence type="ECO:0000256" key="8">
    <source>
        <dbReference type="ARBA" id="ARBA00023288"/>
    </source>
</evidence>
<evidence type="ECO:0000256" key="3">
    <source>
        <dbReference type="ARBA" id="ARBA00022473"/>
    </source>
</evidence>
<evidence type="ECO:0000256" key="5">
    <source>
        <dbReference type="ARBA" id="ARBA00022530"/>
    </source>
</evidence>
<dbReference type="PROSITE" id="PS00246">
    <property type="entry name" value="WNT1"/>
    <property type="match status" value="1"/>
</dbReference>
<feature type="compositionally biased region" description="Basic residues" evidence="10">
    <location>
        <begin position="420"/>
        <end position="442"/>
    </location>
</feature>
<accession>A0A2J7QIJ2</accession>
<comment type="caution">
    <text evidence="11">The sequence shown here is derived from an EMBL/GenBank/DDBJ whole genome shotgun (WGS) entry which is preliminary data.</text>
</comment>
<dbReference type="PANTHER" id="PTHR12027">
    <property type="entry name" value="WNT RELATED"/>
    <property type="match status" value="1"/>
</dbReference>
<dbReference type="InterPro" id="IPR005817">
    <property type="entry name" value="Wnt"/>
</dbReference>
<dbReference type="GO" id="GO:0005615">
    <property type="term" value="C:extracellular space"/>
    <property type="evidence" value="ECO:0007669"/>
    <property type="project" value="TreeGrafter"/>
</dbReference>
<gene>
    <name evidence="11" type="primary">WNT16</name>
    <name evidence="11" type="ORF">B7P43_G16402</name>
</gene>
<sequence>MRHARTRTCSDISVFRCEAPVFRYDRSVFHCDASMFRHDAPLFHYDGSVFRCDAPVFRYDRSVFRCDAPVFRGDASVFRHDAPLFHYDRSVFRGDASMFRHDAPLFHYGGSVFRCDAPVFRYDRSVFRCDAPVFRGDASVFRHDAPLFHYDRSVFRWLAYVRMLICLRYLGLVGVTPQLQQHQPQPAPESTEPQEDPQLAAARALCSSLPGLAAQQIEVCIQHPSAIRSVSNGARRGIQECQYQFRNERWNCTTRNDEQSVFGYILERGSKETAFVYAVTSAGVVHAVTQACSSGNLTDCSCDSTGKGLETPEGWKWGGCSDNLNYGVEFARKFVDAPERVKPAPETKNKKAWSVRLRMNLHNNEAGRQVVSSLMRMQCRCHGISGSCEVKTCWRTMPSFNEVGDTLKRKYQQAVQVAPKLRKRLRRKSKSKSKSKTKRRLPVGKGDLVHIHKSPNYCVNDPQKGIPGTSGRICNKTSHGPDSCDLLCCGRGYNTQVGLCLQPHNCQ</sequence>
<dbReference type="PANTHER" id="PTHR12027:SF70">
    <property type="entry name" value="PROTEIN WNT-16"/>
    <property type="match status" value="1"/>
</dbReference>
<dbReference type="GO" id="GO:0060070">
    <property type="term" value="P:canonical Wnt signaling pathway"/>
    <property type="evidence" value="ECO:0007669"/>
    <property type="project" value="TreeGrafter"/>
</dbReference>
<dbReference type="STRING" id="105785.A0A2J7QIJ2"/>
<feature type="region of interest" description="Disordered" evidence="10">
    <location>
        <begin position="420"/>
        <end position="443"/>
    </location>
</feature>
<dbReference type="OrthoDB" id="5945655at2759"/>
<protein>
    <recommendedName>
        <fullName evidence="9">Protein Wnt</fullName>
    </recommendedName>
</protein>
<evidence type="ECO:0000256" key="7">
    <source>
        <dbReference type="ARBA" id="ARBA00023157"/>
    </source>
</evidence>
<evidence type="ECO:0000313" key="12">
    <source>
        <dbReference type="Proteomes" id="UP000235965"/>
    </source>
</evidence>
<evidence type="ECO:0000313" key="11">
    <source>
        <dbReference type="EMBL" id="PNF28407.1"/>
    </source>
</evidence>
<comment type="subcellular location">
    <subcellularLocation>
        <location evidence="1 9">Secreted</location>
        <location evidence="1 9">Extracellular space</location>
        <location evidence="1 9">Extracellular matrix</location>
    </subcellularLocation>
</comment>
<dbReference type="InParanoid" id="A0A2J7QIJ2"/>
<dbReference type="PRINTS" id="PR01349">
    <property type="entry name" value="WNTPROTEIN"/>
</dbReference>
<dbReference type="GO" id="GO:0005125">
    <property type="term" value="F:cytokine activity"/>
    <property type="evidence" value="ECO:0007669"/>
    <property type="project" value="TreeGrafter"/>
</dbReference>
<evidence type="ECO:0000256" key="2">
    <source>
        <dbReference type="ARBA" id="ARBA00005683"/>
    </source>
</evidence>
<keyword evidence="6 9" id="KW-0879">Wnt signaling pathway</keyword>
<dbReference type="Proteomes" id="UP000235965">
    <property type="component" value="Unassembled WGS sequence"/>
</dbReference>
<evidence type="ECO:0000256" key="10">
    <source>
        <dbReference type="SAM" id="MobiDB-lite"/>
    </source>
</evidence>
<keyword evidence="3 9" id="KW-0217">Developmental protein</keyword>
<dbReference type="AlphaFoldDB" id="A0A2J7QIJ2"/>